<accession>A0A7K1KK35</accession>
<evidence type="ECO:0000256" key="1">
    <source>
        <dbReference type="PROSITE-ProRule" id="PRU00339"/>
    </source>
</evidence>
<name>A0A7K1KK35_9BACT</name>
<dbReference type="SUPFAM" id="SSF48452">
    <property type="entry name" value="TPR-like"/>
    <property type="match status" value="1"/>
</dbReference>
<dbReference type="PROSITE" id="PS50005">
    <property type="entry name" value="TPR"/>
    <property type="match status" value="2"/>
</dbReference>
<evidence type="ECO:0000313" key="3">
    <source>
        <dbReference type="EMBL" id="MUM76242.1"/>
    </source>
</evidence>
<dbReference type="Pfam" id="PF14559">
    <property type="entry name" value="TPR_19"/>
    <property type="match status" value="1"/>
</dbReference>
<keyword evidence="2" id="KW-0732">Signal</keyword>
<proteinExistence type="predicted"/>
<dbReference type="SMART" id="SM00028">
    <property type="entry name" value="TPR"/>
    <property type="match status" value="2"/>
</dbReference>
<feature type="repeat" description="TPR" evidence="1">
    <location>
        <begin position="62"/>
        <end position="95"/>
    </location>
</feature>
<comment type="caution">
    <text evidence="3">The sequence shown here is derived from an EMBL/GenBank/DDBJ whole genome shotgun (WGS) entry which is preliminary data.</text>
</comment>
<evidence type="ECO:0000256" key="2">
    <source>
        <dbReference type="SAM" id="SignalP"/>
    </source>
</evidence>
<sequence>MTYTKRLRPLALTLRAFLLSTLLLAGCAHQPKLAGNLSMTFKDYEQAVVEYQKALKEEPDSARLLTGLGRAYYNLGQYDKAEEAFRHAAGVESYPSADFYVGLCQIARGDRTGGFETLTAFRYPGRIHVTKSVRDMAARLAANPDLTDEAIARAMFRAWDEGVDRERDSGSR</sequence>
<feature type="repeat" description="TPR" evidence="1">
    <location>
        <begin position="28"/>
        <end position="61"/>
    </location>
</feature>
<dbReference type="RefSeq" id="WP_155931693.1">
    <property type="nucleotide sequence ID" value="NZ_WODC01000001.1"/>
</dbReference>
<keyword evidence="1" id="KW-0802">TPR repeat</keyword>
<feature type="signal peptide" evidence="2">
    <location>
        <begin position="1"/>
        <end position="25"/>
    </location>
</feature>
<dbReference type="InterPro" id="IPR019734">
    <property type="entry name" value="TPR_rpt"/>
</dbReference>
<dbReference type="Proteomes" id="UP000461162">
    <property type="component" value="Unassembled WGS sequence"/>
</dbReference>
<dbReference type="Gene3D" id="1.25.40.10">
    <property type="entry name" value="Tetratricopeptide repeat domain"/>
    <property type="match status" value="1"/>
</dbReference>
<keyword evidence="4" id="KW-1185">Reference proteome</keyword>
<protein>
    <submittedName>
        <fullName evidence="3">Tetratricopeptide repeat protein</fullName>
    </submittedName>
</protein>
<dbReference type="AlphaFoldDB" id="A0A7K1KK35"/>
<gene>
    <name evidence="3" type="ORF">GKC30_01190</name>
</gene>
<organism evidence="3 4">
    <name type="scientific">Pseudodesulfovibrio alkaliphilus</name>
    <dbReference type="NCBI Taxonomy" id="2661613"/>
    <lineage>
        <taxon>Bacteria</taxon>
        <taxon>Pseudomonadati</taxon>
        <taxon>Thermodesulfobacteriota</taxon>
        <taxon>Desulfovibrionia</taxon>
        <taxon>Desulfovibrionales</taxon>
        <taxon>Desulfovibrionaceae</taxon>
    </lineage>
</organism>
<dbReference type="InterPro" id="IPR011990">
    <property type="entry name" value="TPR-like_helical_dom_sf"/>
</dbReference>
<evidence type="ECO:0000313" key="4">
    <source>
        <dbReference type="Proteomes" id="UP000461162"/>
    </source>
</evidence>
<dbReference type="EMBL" id="WODC01000001">
    <property type="protein sequence ID" value="MUM76242.1"/>
    <property type="molecule type" value="Genomic_DNA"/>
</dbReference>
<feature type="chain" id="PRO_5029588616" evidence="2">
    <location>
        <begin position="26"/>
        <end position="172"/>
    </location>
</feature>
<dbReference type="PROSITE" id="PS51257">
    <property type="entry name" value="PROKAR_LIPOPROTEIN"/>
    <property type="match status" value="1"/>
</dbReference>
<reference evidence="3 4" key="1">
    <citation type="submission" date="2019-11" db="EMBL/GenBank/DDBJ databases">
        <title>Pseudodesulfovibrio alkaliphilus, sp. nov., an alkaliphilic sulfate-reducing bacteria from mud volcano of Taman peninsula, Russia.</title>
        <authorList>
            <person name="Frolova A."/>
            <person name="Merkel A.Y."/>
            <person name="Slobodkin A.I."/>
        </authorList>
    </citation>
    <scope>NUCLEOTIDE SEQUENCE [LARGE SCALE GENOMIC DNA]</scope>
    <source>
        <strain evidence="3 4">F-1</strain>
    </source>
</reference>